<dbReference type="EnsemblMetazoa" id="CLYHEMT021260.1">
    <property type="protein sequence ID" value="CLYHEMP021260.1"/>
    <property type="gene ID" value="CLYHEMG021260"/>
</dbReference>
<protein>
    <submittedName>
        <fullName evidence="2">Uncharacterized protein</fullName>
    </submittedName>
</protein>
<accession>A0A7M5XCF5</accession>
<reference evidence="2" key="1">
    <citation type="submission" date="2021-01" db="UniProtKB">
        <authorList>
            <consortium name="EnsemblMetazoa"/>
        </authorList>
    </citation>
    <scope>IDENTIFICATION</scope>
</reference>
<proteinExistence type="predicted"/>
<evidence type="ECO:0000313" key="3">
    <source>
        <dbReference type="Proteomes" id="UP000594262"/>
    </source>
</evidence>
<dbReference type="AlphaFoldDB" id="A0A7M5XCF5"/>
<dbReference type="Proteomes" id="UP000594262">
    <property type="component" value="Unplaced"/>
</dbReference>
<organism evidence="2 3">
    <name type="scientific">Clytia hemisphaerica</name>
    <dbReference type="NCBI Taxonomy" id="252671"/>
    <lineage>
        <taxon>Eukaryota</taxon>
        <taxon>Metazoa</taxon>
        <taxon>Cnidaria</taxon>
        <taxon>Hydrozoa</taxon>
        <taxon>Hydroidolina</taxon>
        <taxon>Leptothecata</taxon>
        <taxon>Obeliida</taxon>
        <taxon>Clytiidae</taxon>
        <taxon>Clytia</taxon>
    </lineage>
</organism>
<evidence type="ECO:0000313" key="2">
    <source>
        <dbReference type="EnsemblMetazoa" id="CLYHEMP021259.1"/>
    </source>
</evidence>
<keyword evidence="1" id="KW-0732">Signal</keyword>
<keyword evidence="3" id="KW-1185">Reference proteome</keyword>
<feature type="signal peptide" evidence="1">
    <location>
        <begin position="1"/>
        <end position="22"/>
    </location>
</feature>
<feature type="chain" id="PRO_5036206796" evidence="1">
    <location>
        <begin position="23"/>
        <end position="414"/>
    </location>
</feature>
<dbReference type="EnsemblMetazoa" id="CLYHEMT021259.1">
    <property type="protein sequence ID" value="CLYHEMP021259.1"/>
    <property type="gene ID" value="CLYHEMG021259"/>
</dbReference>
<dbReference type="OrthoDB" id="5945487at2759"/>
<sequence>MKMKTMLLTILFALLAFEKVQGSCVPLGNAGCEGNNGRCCREGNPYTGSMRKCVNEGSFSSPKYVCREAKRDPLSDYYLGQSARRGSCIPLGNAGCEGNNGKCCREGNPYTGSMRRCVNEGSFSSPKYVCREAKRDPLSDYYRGQFTRRGSCIPLGNADCEGNNGRCCREGNPYTGSMRRCVNEGSFSSPKYVCREAKRDPLSDYYRGQFTRRGSCIPLGNADCEGNNGRCCREGNPYTGSMRRCVNEGSFSNPKYVCREAKRDPLSDYYRGQFTRRRSCIPLGNADCEGNNGRCCREGNPYTGSMRRCVNEGSFSNPKYVCREAKRDPLSDYYRGQFTRRGSCIPLGNAGCEGNNGRCCREGNPYTGSMRRCVNEGSFSSPKYVCREAKRDPFSEMLDFYASEMTKRAGLRNI</sequence>
<evidence type="ECO:0000256" key="1">
    <source>
        <dbReference type="SAM" id="SignalP"/>
    </source>
</evidence>
<name>A0A7M5XCF5_9CNID</name>